<dbReference type="InterPro" id="IPR050172">
    <property type="entry name" value="SsuD_RutA_monooxygenase"/>
</dbReference>
<dbReference type="Proteomes" id="UP001500466">
    <property type="component" value="Unassembled WGS sequence"/>
</dbReference>
<dbReference type="InterPro" id="IPR011251">
    <property type="entry name" value="Luciferase-like_dom"/>
</dbReference>
<dbReference type="Pfam" id="PF00296">
    <property type="entry name" value="Bac_luciferase"/>
    <property type="match status" value="1"/>
</dbReference>
<evidence type="ECO:0000256" key="1">
    <source>
        <dbReference type="ARBA" id="ARBA00022630"/>
    </source>
</evidence>
<dbReference type="EMBL" id="BAABHS010000012">
    <property type="protein sequence ID" value="GAA4968131.1"/>
    <property type="molecule type" value="Genomic_DNA"/>
</dbReference>
<reference evidence="7" key="1">
    <citation type="journal article" date="2019" name="Int. J. Syst. Evol. Microbiol.">
        <title>The Global Catalogue of Microorganisms (GCM) 10K type strain sequencing project: providing services to taxonomists for standard genome sequencing and annotation.</title>
        <authorList>
            <consortium name="The Broad Institute Genomics Platform"/>
            <consortium name="The Broad Institute Genome Sequencing Center for Infectious Disease"/>
            <person name="Wu L."/>
            <person name="Ma J."/>
        </authorList>
    </citation>
    <scope>NUCLEOTIDE SEQUENCE [LARGE SCALE GENOMIC DNA]</scope>
    <source>
        <strain evidence="7">JCM 17986</strain>
    </source>
</reference>
<keyword evidence="7" id="KW-1185">Reference proteome</keyword>
<evidence type="ECO:0000256" key="2">
    <source>
        <dbReference type="ARBA" id="ARBA00022643"/>
    </source>
</evidence>
<accession>A0ABP9HDD4</accession>
<keyword evidence="2" id="KW-0288">FMN</keyword>
<comment type="caution">
    <text evidence="6">The sequence shown here is derived from an EMBL/GenBank/DDBJ whole genome shotgun (WGS) entry which is preliminary data.</text>
</comment>
<evidence type="ECO:0000313" key="7">
    <source>
        <dbReference type="Proteomes" id="UP001500466"/>
    </source>
</evidence>
<name>A0ABP9HDD4_9ACTN</name>
<dbReference type="RefSeq" id="WP_345676582.1">
    <property type="nucleotide sequence ID" value="NZ_BAABHS010000012.1"/>
</dbReference>
<dbReference type="SUPFAM" id="SSF51679">
    <property type="entry name" value="Bacterial luciferase-like"/>
    <property type="match status" value="1"/>
</dbReference>
<protein>
    <submittedName>
        <fullName evidence="6">LLM class flavin-dependent oxidoreductase</fullName>
    </submittedName>
</protein>
<evidence type="ECO:0000259" key="5">
    <source>
        <dbReference type="Pfam" id="PF00296"/>
    </source>
</evidence>
<dbReference type="PANTHER" id="PTHR42847">
    <property type="entry name" value="ALKANESULFONATE MONOOXYGENASE"/>
    <property type="match status" value="1"/>
</dbReference>
<keyword evidence="3" id="KW-0560">Oxidoreductase</keyword>
<dbReference type="PANTHER" id="PTHR42847:SF4">
    <property type="entry name" value="ALKANESULFONATE MONOOXYGENASE-RELATED"/>
    <property type="match status" value="1"/>
</dbReference>
<evidence type="ECO:0000313" key="6">
    <source>
        <dbReference type="EMBL" id="GAA4968131.1"/>
    </source>
</evidence>
<dbReference type="InterPro" id="IPR036661">
    <property type="entry name" value="Luciferase-like_sf"/>
</dbReference>
<feature type="domain" description="Luciferase-like" evidence="5">
    <location>
        <begin position="49"/>
        <end position="351"/>
    </location>
</feature>
<keyword evidence="1" id="KW-0285">Flavoprotein</keyword>
<evidence type="ECO:0000256" key="3">
    <source>
        <dbReference type="ARBA" id="ARBA00023002"/>
    </source>
</evidence>
<evidence type="ECO:0000256" key="4">
    <source>
        <dbReference type="ARBA" id="ARBA00023033"/>
    </source>
</evidence>
<gene>
    <name evidence="6" type="ORF">GCM10023205_36490</name>
</gene>
<proteinExistence type="predicted"/>
<sequence>MSIDIYWRIGMGGDKESLRHPDKTRGDWDRVRPGSIAPGLRRGAPDGFTYLDHMADVARAAEQAGFYGGLLPSFPMTDDPWASAAALARETRTWRFMIAFQPGFLNPVHAARMSASLQRATGGRTVFNVITGGGGPAQLWWGDKVAHDDRYARTSEFLDVLRGVWDGGPFDFDGRFHRVEGGGLPAPLAAQDFPEIYFSGSSAAAIDAAGRHADYYLSWLEPFDQLARKFDAVREHCAKTGSPPPKFAVRVDVLARETEAAAWREVRRGWENVDDAAADGFLRGREGDSVGAARTGGFLAGASLRDPAGFTVAPGVWGGFSLLRPGPAFGLVGSYQHVAERLDDLIALGVDAFILAATPHLEEAYRIGEEVLPLLRGPHDLTAPDAPAALSAV</sequence>
<keyword evidence="4" id="KW-0503">Monooxygenase</keyword>
<organism evidence="6 7">
    <name type="scientific">Yinghuangia aomiensis</name>
    <dbReference type="NCBI Taxonomy" id="676205"/>
    <lineage>
        <taxon>Bacteria</taxon>
        <taxon>Bacillati</taxon>
        <taxon>Actinomycetota</taxon>
        <taxon>Actinomycetes</taxon>
        <taxon>Kitasatosporales</taxon>
        <taxon>Streptomycetaceae</taxon>
        <taxon>Yinghuangia</taxon>
    </lineage>
</organism>
<dbReference type="Gene3D" id="3.20.20.30">
    <property type="entry name" value="Luciferase-like domain"/>
    <property type="match status" value="1"/>
</dbReference>